<feature type="compositionally biased region" description="Basic and acidic residues" evidence="1">
    <location>
        <begin position="194"/>
        <end position="251"/>
    </location>
</feature>
<feature type="compositionally biased region" description="Polar residues" evidence="1">
    <location>
        <begin position="180"/>
        <end position="191"/>
    </location>
</feature>
<feature type="compositionally biased region" description="Basic and acidic residues" evidence="1">
    <location>
        <begin position="92"/>
        <end position="127"/>
    </location>
</feature>
<keyword evidence="4" id="KW-1185">Reference proteome</keyword>
<dbReference type="EMBL" id="ML995822">
    <property type="protein sequence ID" value="KAF2770976.1"/>
    <property type="molecule type" value="Genomic_DNA"/>
</dbReference>
<evidence type="ECO:0000256" key="2">
    <source>
        <dbReference type="SAM" id="Phobius"/>
    </source>
</evidence>
<name>A0A6G1LDP9_9PEZI</name>
<keyword evidence="2" id="KW-0812">Transmembrane</keyword>
<feature type="compositionally biased region" description="Low complexity" evidence="1">
    <location>
        <begin position="309"/>
        <end position="319"/>
    </location>
</feature>
<keyword evidence="2" id="KW-1133">Transmembrane helix</keyword>
<evidence type="ECO:0000256" key="1">
    <source>
        <dbReference type="SAM" id="MobiDB-lite"/>
    </source>
</evidence>
<feature type="compositionally biased region" description="Polar residues" evidence="1">
    <location>
        <begin position="296"/>
        <end position="308"/>
    </location>
</feature>
<gene>
    <name evidence="3" type="ORF">EJ03DRAFT_51632</name>
</gene>
<keyword evidence="2" id="KW-0472">Membrane</keyword>
<proteinExistence type="predicted"/>
<feature type="region of interest" description="Disordered" evidence="1">
    <location>
        <begin position="53"/>
        <end position="416"/>
    </location>
</feature>
<evidence type="ECO:0000313" key="3">
    <source>
        <dbReference type="EMBL" id="KAF2770976.1"/>
    </source>
</evidence>
<dbReference type="AlphaFoldDB" id="A0A6G1LDP9"/>
<feature type="transmembrane region" description="Helical" evidence="2">
    <location>
        <begin position="12"/>
        <end position="31"/>
    </location>
</feature>
<accession>A0A6G1LDP9</accession>
<organism evidence="3 4">
    <name type="scientific">Teratosphaeria nubilosa</name>
    <dbReference type="NCBI Taxonomy" id="161662"/>
    <lineage>
        <taxon>Eukaryota</taxon>
        <taxon>Fungi</taxon>
        <taxon>Dikarya</taxon>
        <taxon>Ascomycota</taxon>
        <taxon>Pezizomycotina</taxon>
        <taxon>Dothideomycetes</taxon>
        <taxon>Dothideomycetidae</taxon>
        <taxon>Mycosphaerellales</taxon>
        <taxon>Teratosphaeriaceae</taxon>
        <taxon>Teratosphaeria</taxon>
    </lineage>
</organism>
<evidence type="ECO:0000313" key="4">
    <source>
        <dbReference type="Proteomes" id="UP000799436"/>
    </source>
</evidence>
<dbReference type="Proteomes" id="UP000799436">
    <property type="component" value="Unassembled WGS sequence"/>
</dbReference>
<protein>
    <submittedName>
        <fullName evidence="3">Uncharacterized protein</fullName>
    </submittedName>
</protein>
<dbReference type="OrthoDB" id="4207724at2759"/>
<reference evidence="3" key="1">
    <citation type="journal article" date="2020" name="Stud. Mycol.">
        <title>101 Dothideomycetes genomes: a test case for predicting lifestyles and emergence of pathogens.</title>
        <authorList>
            <person name="Haridas S."/>
            <person name="Albert R."/>
            <person name="Binder M."/>
            <person name="Bloem J."/>
            <person name="Labutti K."/>
            <person name="Salamov A."/>
            <person name="Andreopoulos B."/>
            <person name="Baker S."/>
            <person name="Barry K."/>
            <person name="Bills G."/>
            <person name="Bluhm B."/>
            <person name="Cannon C."/>
            <person name="Castanera R."/>
            <person name="Culley D."/>
            <person name="Daum C."/>
            <person name="Ezra D."/>
            <person name="Gonzalez J."/>
            <person name="Henrissat B."/>
            <person name="Kuo A."/>
            <person name="Liang C."/>
            <person name="Lipzen A."/>
            <person name="Lutzoni F."/>
            <person name="Magnuson J."/>
            <person name="Mondo S."/>
            <person name="Nolan M."/>
            <person name="Ohm R."/>
            <person name="Pangilinan J."/>
            <person name="Park H.-J."/>
            <person name="Ramirez L."/>
            <person name="Alfaro M."/>
            <person name="Sun H."/>
            <person name="Tritt A."/>
            <person name="Yoshinaga Y."/>
            <person name="Zwiers L.-H."/>
            <person name="Turgeon B."/>
            <person name="Goodwin S."/>
            <person name="Spatafora J."/>
            <person name="Crous P."/>
            <person name="Grigoriev I."/>
        </authorList>
    </citation>
    <scope>NUCLEOTIDE SEQUENCE</scope>
    <source>
        <strain evidence="3">CBS 116005</strain>
    </source>
</reference>
<sequence length="416" mass="45208">MDRGQDNAFYQGVTNWLVFGALATAVGAYYYTTHQPRAGANARRQLQHVERRAQELISPETSGSDAAKKRKAPKKPRTESRPTPIVAVQASRPDDHEEEQSNKQFAERMMRAKEGTKLSAPKSKENFIKTVKQSSAKGTPVMSPDASSQDGAEADDDLSPVASPTLKGGDVSDMLEPKSSGPSTLRLTAPTQPVKEKVQRQKKEEVVESKKQRQNRQRKERERAEREAQEKERKLLEEKTRRAAREARGEPAKNGVPVSKPPASNAWTAPKPAQQPDLPLIVNGSGNGQLLDTFDAESTASSNGGMQPSTAATSTSGADSTERDVATLSEEEQFEWARKQSEDDSGWTTAASKRQQKKKAPENGDVTPVPSTPAPKPAPAAAKPATTGKSNGFAALNDHYEQRTDVDPTDASNWDA</sequence>